<dbReference type="InterPro" id="IPR032185">
    <property type="entry name" value="DUF5017"/>
</dbReference>
<dbReference type="InterPro" id="IPR047971">
    <property type="entry name" value="ExeM-like"/>
</dbReference>
<evidence type="ECO:0000259" key="3">
    <source>
        <dbReference type="Pfam" id="PF03372"/>
    </source>
</evidence>
<feature type="region of interest" description="Disordered" evidence="2">
    <location>
        <begin position="282"/>
        <end position="319"/>
    </location>
</feature>
<dbReference type="Proteomes" id="UP000830835">
    <property type="component" value="Unassembled WGS sequence"/>
</dbReference>
<evidence type="ECO:0000259" key="5">
    <source>
        <dbReference type="Pfam" id="PF16409"/>
    </source>
</evidence>
<evidence type="ECO:0000256" key="1">
    <source>
        <dbReference type="ARBA" id="ARBA00022729"/>
    </source>
</evidence>
<organism evidence="6 7">
    <name type="scientific">Thermostichus vulcanus str. 'Rupite'</name>
    <dbReference type="NCBI Taxonomy" id="2813851"/>
    <lineage>
        <taxon>Bacteria</taxon>
        <taxon>Bacillati</taxon>
        <taxon>Cyanobacteriota</taxon>
        <taxon>Cyanophyceae</taxon>
        <taxon>Thermostichales</taxon>
        <taxon>Thermostichaceae</taxon>
        <taxon>Thermostichus</taxon>
    </lineage>
</organism>
<evidence type="ECO:0000313" key="6">
    <source>
        <dbReference type="EMBL" id="MCJ2544250.1"/>
    </source>
</evidence>
<dbReference type="InterPro" id="IPR036691">
    <property type="entry name" value="Endo/exonu/phosph_ase_sf"/>
</dbReference>
<dbReference type="InterPro" id="IPR005135">
    <property type="entry name" value="Endo/exonuclease/phosphatase"/>
</dbReference>
<dbReference type="EMBL" id="JAFIRA010000053">
    <property type="protein sequence ID" value="MCJ2544250.1"/>
    <property type="molecule type" value="Genomic_DNA"/>
</dbReference>
<dbReference type="Pfam" id="PF03372">
    <property type="entry name" value="Exo_endo_phos"/>
    <property type="match status" value="1"/>
</dbReference>
<dbReference type="Pfam" id="PF16409">
    <property type="entry name" value="DUF5017"/>
    <property type="match status" value="1"/>
</dbReference>
<reference evidence="6" key="1">
    <citation type="submission" date="2021-02" db="EMBL/GenBank/DDBJ databases">
        <title>The CRISPR/cas machinery reduction and long-range gene transfer in the hot spring cyanobacterium Synechococcus.</title>
        <authorList>
            <person name="Dvorak P."/>
            <person name="Jahodarova E."/>
            <person name="Hasler P."/>
            <person name="Poulickova A."/>
        </authorList>
    </citation>
    <scope>NUCLEOTIDE SEQUENCE</scope>
    <source>
        <strain evidence="6">Rupite</strain>
    </source>
</reference>
<comment type="caution">
    <text evidence="6">The sequence shown here is derived from an EMBL/GenBank/DDBJ whole genome shotgun (WGS) entry which is preliminary data.</text>
</comment>
<feature type="domain" description="SbsA Ig-like" evidence="4">
    <location>
        <begin position="1092"/>
        <end position="1203"/>
    </location>
</feature>
<feature type="compositionally biased region" description="Pro residues" evidence="2">
    <location>
        <begin position="292"/>
        <end position="313"/>
    </location>
</feature>
<dbReference type="PANTHER" id="PTHR42834">
    <property type="entry name" value="ENDONUCLEASE/EXONUCLEASE/PHOSPHATASE FAMILY PROTEIN (AFU_ORTHOLOGUE AFUA_3G09210)"/>
    <property type="match status" value="1"/>
</dbReference>
<evidence type="ECO:0000256" key="2">
    <source>
        <dbReference type="SAM" id="MobiDB-lite"/>
    </source>
</evidence>
<evidence type="ECO:0000313" key="7">
    <source>
        <dbReference type="Proteomes" id="UP000830835"/>
    </source>
</evidence>
<keyword evidence="6" id="KW-0378">Hydrolase</keyword>
<evidence type="ECO:0000259" key="4">
    <source>
        <dbReference type="Pfam" id="PF13205"/>
    </source>
</evidence>
<name>A0ABT0CEP6_THEVL</name>
<dbReference type="InterPro" id="IPR032812">
    <property type="entry name" value="SbsA_Ig"/>
</dbReference>
<dbReference type="NCBIfam" id="NF038128">
    <property type="entry name" value="choice_anch_J"/>
    <property type="match status" value="1"/>
</dbReference>
<dbReference type="Gene3D" id="3.60.10.10">
    <property type="entry name" value="Endonuclease/exonuclease/phosphatase"/>
    <property type="match status" value="1"/>
</dbReference>
<dbReference type="CDD" id="cd10283">
    <property type="entry name" value="MnuA_DNase1-like"/>
    <property type="match status" value="1"/>
</dbReference>
<dbReference type="RefSeq" id="WP_244352604.1">
    <property type="nucleotide sequence ID" value="NZ_JAFIRA010000053.1"/>
</dbReference>
<dbReference type="GO" id="GO:0004519">
    <property type="term" value="F:endonuclease activity"/>
    <property type="evidence" value="ECO:0007669"/>
    <property type="project" value="UniProtKB-KW"/>
</dbReference>
<keyword evidence="1" id="KW-0732">Signal</keyword>
<dbReference type="SUPFAM" id="SSF56219">
    <property type="entry name" value="DNase I-like"/>
    <property type="match status" value="1"/>
</dbReference>
<keyword evidence="7" id="KW-1185">Reference proteome</keyword>
<sequence length="1206" mass="126502">MQPWFQVALRRAGQLMVALVFGLVLLVSLKGCGSGGGSPLSVLPEQSTSTTSSVIEALTTGEEGFSPVASAPSYLTLSGTAYSENFDGMGAGLPAGWTVRTGATATNLGAEQPFTATVTSWADTAGRFKNFASGDGSLGAAATATEQNAATDRALGIRQTGAFGDPGAAFVFEIDDTAGLENFTLSLKAQMLSVQPRSTTWTVDYRVGESGTFTPLGTYPDPGAFGSTTLATGSGLNAFGTDINNQCDPVYIRIVALTASTGSGSRDSFGIDDVELTYSTASTPAVCGGDPTPTPSPSPTSSPSPTPTPPTPVNLPLSEGFDSCSPAPTGWQIVDVDGDTTRSWRCTNSLAEANNFGGQLPANDWLITPPLNLGSVTDPALTFRNESFFSDNGLPFPQLSVLYSTDYSGAGTPAAVNAATWTRLTIPTVSTGSFVDSGEIDLSGIPTANPVYVAFRYRSSGTGSGTTTRWRIDSVNFAQGSGGGQPGGGCDPNATITPIGTLQGNGFASPILGQTRTISGIVVGDFENEAVAGQTYLQGYYVQDAGDGDPATSDGIFIFSGTANTVSLGDEVQVTGTVAEFRQQTQLTNVFNNFAICSSGNPLPAPVQIRLPLTPEEREALEGMLVTFGDQPLFVTDSFLLGRHGELSVASGGRLFNPTQIADPGQAPTLQAQNDLNRIRIDDRLLTQNPDPVIYPAPNGLSASNTVRGGDRVSNITGVMTQLRGRNAGGTQEALDATIDYRIHPNDPNVLPTFTATNPRPQTPPAVGGSLKVASFNVLNYFNTFGRGNCFPIPSDCRGASNATEFTRQRDKIINAIRRIDADILGLIELENDGYGPNSAIQDLVNGLNAQPGAPYAFVDVGVSNLGGDAITNGFIYKPSTVEIAPGTTAAFLDTGELTQGPGRRHRPPLAVTFRQLSNNATFTAVVNHLKSKGSPCDPADNDPFQGNCNGNRTRAAQEILTWLTTNPTGSTDPDVLIMGDINAYAMEDPIKTLERGGFINLNGSNSYSFSFQGQWGSLDHALANGSLNSQVSGSDKWHINADEPVVLDYGLSFKSASQQSLFYSDDPFRSSDHDPVIVGLNLTGSGPTEPVAPVVVSTLPVNGATGVPRDTQIRLTFDQPIQKGTGTIVLRRRVLPILDTRTTDIATSPRVAIDGNTFILTVSGRGTLLNRLTLYDFTFPAGGVTSLSGVPLANPVSFSFRTRLN</sequence>
<dbReference type="Pfam" id="PF13205">
    <property type="entry name" value="Big_5"/>
    <property type="match status" value="1"/>
</dbReference>
<feature type="domain" description="DUF5017" evidence="5">
    <location>
        <begin position="395"/>
        <end position="479"/>
    </location>
</feature>
<gene>
    <name evidence="6" type="ORF">JX360_15280</name>
</gene>
<dbReference type="Gene3D" id="2.60.120.200">
    <property type="match status" value="1"/>
</dbReference>
<proteinExistence type="predicted"/>
<dbReference type="PANTHER" id="PTHR42834:SF1">
    <property type="entry name" value="ENDONUCLEASE_EXONUCLEASE_PHOSPHATASE FAMILY PROTEIN (AFU_ORTHOLOGUE AFUA_3G09210)"/>
    <property type="match status" value="1"/>
</dbReference>
<protein>
    <submittedName>
        <fullName evidence="6">ExeM/NucH family extracellular endonuclease</fullName>
    </submittedName>
</protein>
<keyword evidence="6" id="KW-0540">Nuclease</keyword>
<feature type="domain" description="Endonuclease/exonuclease/phosphatase" evidence="3">
    <location>
        <begin position="775"/>
        <end position="1074"/>
    </location>
</feature>
<dbReference type="CDD" id="cd04486">
    <property type="entry name" value="YhcR_OBF_like"/>
    <property type="match status" value="1"/>
</dbReference>
<accession>A0ABT0CEP6</accession>
<dbReference type="NCBIfam" id="NF033681">
    <property type="entry name" value="ExeM_NucH_DNase"/>
    <property type="match status" value="1"/>
</dbReference>
<keyword evidence="6" id="KW-0255">Endonuclease</keyword>